<sequence length="482" mass="52837">MAILPSAAELVARFLRANGYYETLASFVKEARLSADAGATSSSAVTIEQILQEKETFDMSLRFEKLGIEDQTHAWKNPAPSIPLILDTLPTKSNILSVHFLDLILPTSAEPRRCIVTTTADRRLNLIDPDSPSFTLLRSYSSLQDSPILDIFVLKSRYLLAGSMSGKLVLFDTATEQVRDERKDHTKYLVKITGWPKLESSIVASAGWDSRIVVYRTRNNNDGHLQLGNLLATVTVQTIPETILFIQSPDTDSPLLLATRRDSTFLYYYEVPSHASGNFEMLLRGKQNLAPQSNAWVSFAPSDVQICPSDPSVVAVATSSTPHLKLLVVRLLVPPRSTSVTNSGTSSNMRTSILDTQDMTSSTLASQTGAELLHQDREEAAIKLNITTMSPQTAYSTPKLAWRPDGSGIYVNSDDGIVRGFEVSTGKPVASLEAGHEPGSKVRCLVTGIRGGVLRDDIEPKATYEFLLSGGFDQRLIFWSAI</sequence>
<dbReference type="EMBL" id="ML986578">
    <property type="protein sequence ID" value="KAF2270997.1"/>
    <property type="molecule type" value="Genomic_DNA"/>
</dbReference>
<dbReference type="InterPro" id="IPR001680">
    <property type="entry name" value="WD40_rpt"/>
</dbReference>
<dbReference type="Proteomes" id="UP000800093">
    <property type="component" value="Unassembled WGS sequence"/>
</dbReference>
<dbReference type="InterPro" id="IPR036322">
    <property type="entry name" value="WD40_repeat_dom_sf"/>
</dbReference>
<protein>
    <submittedName>
        <fullName evidence="1">WD40 repeat-like protein</fullName>
    </submittedName>
</protein>
<evidence type="ECO:0000313" key="2">
    <source>
        <dbReference type="Proteomes" id="UP000800093"/>
    </source>
</evidence>
<dbReference type="InterPro" id="IPR015943">
    <property type="entry name" value="WD40/YVTN_repeat-like_dom_sf"/>
</dbReference>
<dbReference type="SMART" id="SM00320">
    <property type="entry name" value="WD40"/>
    <property type="match status" value="4"/>
</dbReference>
<comment type="caution">
    <text evidence="1">The sequence shown here is derived from an EMBL/GenBank/DDBJ whole genome shotgun (WGS) entry which is preliminary data.</text>
</comment>
<gene>
    <name evidence="1" type="ORF">CC78DRAFT_573368</name>
</gene>
<dbReference type="Gene3D" id="2.130.10.10">
    <property type="entry name" value="YVTN repeat-like/Quinoprotein amine dehydrogenase"/>
    <property type="match status" value="2"/>
</dbReference>
<evidence type="ECO:0000313" key="1">
    <source>
        <dbReference type="EMBL" id="KAF2270997.1"/>
    </source>
</evidence>
<dbReference type="PROSITE" id="PS50896">
    <property type="entry name" value="LISH"/>
    <property type="match status" value="1"/>
</dbReference>
<dbReference type="SUPFAM" id="SSF50978">
    <property type="entry name" value="WD40 repeat-like"/>
    <property type="match status" value="1"/>
</dbReference>
<dbReference type="AlphaFoldDB" id="A0A9P4TRI7"/>
<organism evidence="1 2">
    <name type="scientific">Lojkania enalia</name>
    <dbReference type="NCBI Taxonomy" id="147567"/>
    <lineage>
        <taxon>Eukaryota</taxon>
        <taxon>Fungi</taxon>
        <taxon>Dikarya</taxon>
        <taxon>Ascomycota</taxon>
        <taxon>Pezizomycotina</taxon>
        <taxon>Dothideomycetes</taxon>
        <taxon>Pleosporomycetidae</taxon>
        <taxon>Pleosporales</taxon>
        <taxon>Pleosporales incertae sedis</taxon>
        <taxon>Lojkania</taxon>
    </lineage>
</organism>
<name>A0A9P4TRI7_9PLEO</name>
<keyword evidence="2" id="KW-1185">Reference proteome</keyword>
<accession>A0A9P4TRI7</accession>
<reference evidence="2" key="1">
    <citation type="journal article" date="2020" name="Stud. Mycol.">
        <title>101 Dothideomycetes genomes: A test case for predicting lifestyles and emergence of pathogens.</title>
        <authorList>
            <person name="Haridas S."/>
            <person name="Albert R."/>
            <person name="Binder M."/>
            <person name="Bloem J."/>
            <person name="LaButti K."/>
            <person name="Salamov A."/>
            <person name="Andreopoulos B."/>
            <person name="Baker S."/>
            <person name="Barry K."/>
            <person name="Bills G."/>
            <person name="Bluhm B."/>
            <person name="Cannon C."/>
            <person name="Castanera R."/>
            <person name="Culley D."/>
            <person name="Daum C."/>
            <person name="Ezra D."/>
            <person name="Gonzalez J."/>
            <person name="Henrissat B."/>
            <person name="Kuo A."/>
            <person name="Liang C."/>
            <person name="Lipzen A."/>
            <person name="Lutzoni F."/>
            <person name="Magnuson J."/>
            <person name="Mondo S."/>
            <person name="Nolan M."/>
            <person name="Ohm R."/>
            <person name="Pangilinan J."/>
            <person name="Park H.-J."/>
            <person name="Ramirez L."/>
            <person name="Alfaro M."/>
            <person name="Sun H."/>
            <person name="Tritt A."/>
            <person name="Yoshinaga Y."/>
            <person name="Zwiers L.-H."/>
            <person name="Turgeon B."/>
            <person name="Goodwin S."/>
            <person name="Spatafora J."/>
            <person name="Crous P."/>
            <person name="Grigoriev I."/>
        </authorList>
    </citation>
    <scope>NUCLEOTIDE SEQUENCE [LARGE SCALE GENOMIC DNA]</scope>
    <source>
        <strain evidence="2">CBS 304.66</strain>
    </source>
</reference>
<proteinExistence type="predicted"/>
<dbReference type="InterPro" id="IPR006594">
    <property type="entry name" value="LisH"/>
</dbReference>
<dbReference type="OrthoDB" id="1932312at2759"/>